<accession>A0A1I4YUE9</accession>
<gene>
    <name evidence="1" type="ORF">SAMN05216386_0890</name>
</gene>
<keyword evidence="2" id="KW-1185">Reference proteome</keyword>
<dbReference type="OrthoDB" id="8759148at2"/>
<name>A0A1I4YUE9_9PROT</name>
<proteinExistence type="predicted"/>
<protein>
    <submittedName>
        <fullName evidence="1">Uncharacterized protein</fullName>
    </submittedName>
</protein>
<evidence type="ECO:0000313" key="2">
    <source>
        <dbReference type="Proteomes" id="UP000183107"/>
    </source>
</evidence>
<dbReference type="AlphaFoldDB" id="A0A1I4YUE9"/>
<dbReference type="EMBL" id="FOVJ01000001">
    <property type="protein sequence ID" value="SFN41622.1"/>
    <property type="molecule type" value="Genomic_DNA"/>
</dbReference>
<sequence length="71" mass="7808">MAQPNQSFELDAGTAKAIEDLKEVFGVKTNADVIRKAIALSRIAARNSNRDDHTITLQSPDDKQVKISLIE</sequence>
<dbReference type="Proteomes" id="UP000183107">
    <property type="component" value="Unassembled WGS sequence"/>
</dbReference>
<organism evidence="1 2">
    <name type="scientific">Nitrosospira briensis</name>
    <dbReference type="NCBI Taxonomy" id="35799"/>
    <lineage>
        <taxon>Bacteria</taxon>
        <taxon>Pseudomonadati</taxon>
        <taxon>Pseudomonadota</taxon>
        <taxon>Betaproteobacteria</taxon>
        <taxon>Nitrosomonadales</taxon>
        <taxon>Nitrosomonadaceae</taxon>
        <taxon>Nitrosospira</taxon>
    </lineage>
</organism>
<reference evidence="2" key="1">
    <citation type="submission" date="2016-10" db="EMBL/GenBank/DDBJ databases">
        <authorList>
            <person name="Varghese N."/>
        </authorList>
    </citation>
    <scope>NUCLEOTIDE SEQUENCE [LARGE SCALE GENOMIC DNA]</scope>
    <source>
        <strain evidence="2">Nsp8</strain>
    </source>
</reference>
<dbReference type="RefSeq" id="WP_074795009.1">
    <property type="nucleotide sequence ID" value="NZ_FOVJ01000001.1"/>
</dbReference>
<evidence type="ECO:0000313" key="1">
    <source>
        <dbReference type="EMBL" id="SFN41622.1"/>
    </source>
</evidence>